<organism evidence="2 3">
    <name type="scientific">Bacillus halotolerans</name>
    <dbReference type="NCBI Taxonomy" id="260554"/>
    <lineage>
        <taxon>Bacteria</taxon>
        <taxon>Bacillati</taxon>
        <taxon>Bacillota</taxon>
        <taxon>Bacilli</taxon>
        <taxon>Bacillales</taxon>
        <taxon>Bacillaceae</taxon>
        <taxon>Bacillus</taxon>
    </lineage>
</organism>
<feature type="transmembrane region" description="Helical" evidence="1">
    <location>
        <begin position="12"/>
        <end position="33"/>
    </location>
</feature>
<dbReference type="AlphaFoldDB" id="A0A9Q6F0M6"/>
<keyword evidence="1" id="KW-0812">Transmembrane</keyword>
<accession>A0A9Q6F0M6</accession>
<keyword evidence="1" id="KW-0472">Membrane</keyword>
<evidence type="ECO:0000256" key="1">
    <source>
        <dbReference type="SAM" id="Phobius"/>
    </source>
</evidence>
<gene>
    <name evidence="2" type="ORF">CUU63_19275</name>
</gene>
<dbReference type="Proteomes" id="UP000234803">
    <property type="component" value="Unassembled WGS sequence"/>
</dbReference>
<evidence type="ECO:0000313" key="2">
    <source>
        <dbReference type="EMBL" id="PLS04619.1"/>
    </source>
</evidence>
<proteinExistence type="predicted"/>
<name>A0A9Q6F0M6_9BACI</name>
<keyword evidence="1" id="KW-1133">Transmembrane helix</keyword>
<dbReference type="EMBL" id="PGUV01000016">
    <property type="protein sequence ID" value="PLS04619.1"/>
    <property type="molecule type" value="Genomic_DNA"/>
</dbReference>
<evidence type="ECO:0000313" key="3">
    <source>
        <dbReference type="Proteomes" id="UP000234803"/>
    </source>
</evidence>
<sequence>MQQEKTTVINRIIKRYILLFLVLCACYFVYMGVLGNKFTVIPLAIFIVGSLIGEFVRIGRIKR</sequence>
<reference evidence="2 3" key="1">
    <citation type="submission" date="2017-12" db="EMBL/GenBank/DDBJ databases">
        <title>Comparative Functional Genomics of Dry Heat Resistant strains isolated from the Viking Spacecraft.</title>
        <authorList>
            <person name="Seuylemezian A."/>
            <person name="Cooper K."/>
            <person name="Vaishampayan P."/>
        </authorList>
    </citation>
    <scope>NUCLEOTIDE SEQUENCE [LARGE SCALE GENOMIC DNA]</scope>
    <source>
        <strain evidence="2 3">V48-19</strain>
    </source>
</reference>
<feature type="transmembrane region" description="Helical" evidence="1">
    <location>
        <begin position="39"/>
        <end position="58"/>
    </location>
</feature>
<dbReference type="PROSITE" id="PS51257">
    <property type="entry name" value="PROKAR_LIPOPROTEIN"/>
    <property type="match status" value="1"/>
</dbReference>
<comment type="caution">
    <text evidence="2">The sequence shown here is derived from an EMBL/GenBank/DDBJ whole genome shotgun (WGS) entry which is preliminary data.</text>
</comment>
<protein>
    <submittedName>
        <fullName evidence="2">Uncharacterized protein</fullName>
    </submittedName>
</protein>